<keyword evidence="1" id="KW-1133">Transmembrane helix</keyword>
<feature type="transmembrane region" description="Helical" evidence="1">
    <location>
        <begin position="12"/>
        <end position="37"/>
    </location>
</feature>
<dbReference type="InterPro" id="IPR025143">
    <property type="entry name" value="DUF4083"/>
</dbReference>
<accession>A0ABT5VDH7</accession>
<proteinExistence type="predicted"/>
<protein>
    <submittedName>
        <fullName evidence="2">DUF4083 family protein</fullName>
    </submittedName>
</protein>
<dbReference type="Pfam" id="PF13314">
    <property type="entry name" value="DUF4083"/>
    <property type="match status" value="1"/>
</dbReference>
<keyword evidence="1" id="KW-0812">Transmembrane</keyword>
<evidence type="ECO:0000256" key="1">
    <source>
        <dbReference type="SAM" id="Phobius"/>
    </source>
</evidence>
<reference evidence="2" key="1">
    <citation type="submission" date="2024-05" db="EMBL/GenBank/DDBJ databases">
        <title>Alkalihalobacillus sp. strain MEB203 novel alkaliphilic bacterium from Lonar Lake, India.</title>
        <authorList>
            <person name="Joshi A."/>
            <person name="Thite S."/>
            <person name="Mengade P."/>
        </authorList>
    </citation>
    <scope>NUCLEOTIDE SEQUENCE</scope>
    <source>
        <strain evidence="2">MEB 203</strain>
    </source>
</reference>
<comment type="caution">
    <text evidence="2">The sequence shown here is derived from an EMBL/GenBank/DDBJ whole genome shotgun (WGS) entry which is preliminary data.</text>
</comment>
<name>A0ABT5VDH7_9BACI</name>
<keyword evidence="1" id="KW-0472">Membrane</keyword>
<dbReference type="RefSeq" id="WP_275117929.1">
    <property type="nucleotide sequence ID" value="NZ_JAOTPO010000004.1"/>
</dbReference>
<gene>
    <name evidence="2" type="ORF">N7Z68_07920</name>
</gene>
<sequence>MFGEIQFNVFDAIFQLLSLAVLIGIIMLIVFFIRTTIENKKRVKRMEEKMEDILQKLEKKQS</sequence>
<evidence type="ECO:0000313" key="2">
    <source>
        <dbReference type="EMBL" id="MDE5413310.1"/>
    </source>
</evidence>
<evidence type="ECO:0000313" key="3">
    <source>
        <dbReference type="Proteomes" id="UP001148125"/>
    </source>
</evidence>
<dbReference type="Proteomes" id="UP001148125">
    <property type="component" value="Unassembled WGS sequence"/>
</dbReference>
<organism evidence="2 3">
    <name type="scientific">Alkalihalobacterium chitinilyticum</name>
    <dbReference type="NCBI Taxonomy" id="2980103"/>
    <lineage>
        <taxon>Bacteria</taxon>
        <taxon>Bacillati</taxon>
        <taxon>Bacillota</taxon>
        <taxon>Bacilli</taxon>
        <taxon>Bacillales</taxon>
        <taxon>Bacillaceae</taxon>
        <taxon>Alkalihalobacterium</taxon>
    </lineage>
</organism>
<dbReference type="EMBL" id="JAOTPO010000004">
    <property type="protein sequence ID" value="MDE5413310.1"/>
    <property type="molecule type" value="Genomic_DNA"/>
</dbReference>
<keyword evidence="3" id="KW-1185">Reference proteome</keyword>